<dbReference type="Gene3D" id="1.10.10.10">
    <property type="entry name" value="Winged helix-like DNA-binding domain superfamily/Winged helix DNA-binding domain"/>
    <property type="match status" value="1"/>
</dbReference>
<keyword evidence="4" id="KW-0238">DNA-binding</keyword>
<keyword evidence="5" id="KW-0804">Transcription</keyword>
<dbReference type="InterPro" id="IPR013325">
    <property type="entry name" value="RNA_pol_sigma_r2"/>
</dbReference>
<evidence type="ECO:0000256" key="4">
    <source>
        <dbReference type="ARBA" id="ARBA00023125"/>
    </source>
</evidence>
<organism evidence="9 10">
    <name type="scientific">Piscinibacter terrae</name>
    <dbReference type="NCBI Taxonomy" id="2496871"/>
    <lineage>
        <taxon>Bacteria</taxon>
        <taxon>Pseudomonadati</taxon>
        <taxon>Pseudomonadota</taxon>
        <taxon>Betaproteobacteria</taxon>
        <taxon>Burkholderiales</taxon>
        <taxon>Sphaerotilaceae</taxon>
        <taxon>Piscinibacter</taxon>
    </lineage>
</organism>
<reference evidence="9 10" key="2">
    <citation type="submission" date="2018-12" db="EMBL/GenBank/DDBJ databases">
        <title>Rhizobacter gummiphilus sp. nov., a rubber-degrading bacterium isolated from the soil of a botanical garden in Japan.</title>
        <authorList>
            <person name="Shunsuke S.S."/>
        </authorList>
    </citation>
    <scope>NUCLEOTIDE SEQUENCE [LARGE SCALE GENOMIC DNA]</scope>
    <source>
        <strain evidence="9 10">S-16</strain>
    </source>
</reference>
<evidence type="ECO:0000256" key="6">
    <source>
        <dbReference type="SAM" id="MobiDB-lite"/>
    </source>
</evidence>
<evidence type="ECO:0000256" key="3">
    <source>
        <dbReference type="ARBA" id="ARBA00023082"/>
    </source>
</evidence>
<dbReference type="EMBL" id="QUSW01000003">
    <property type="protein sequence ID" value="RQP24198.1"/>
    <property type="molecule type" value="Genomic_DNA"/>
</dbReference>
<dbReference type="Pfam" id="PF04542">
    <property type="entry name" value="Sigma70_r2"/>
    <property type="match status" value="1"/>
</dbReference>
<dbReference type="NCBIfam" id="TIGR02937">
    <property type="entry name" value="sigma70-ECF"/>
    <property type="match status" value="1"/>
</dbReference>
<dbReference type="GO" id="GO:0006352">
    <property type="term" value="P:DNA-templated transcription initiation"/>
    <property type="evidence" value="ECO:0007669"/>
    <property type="project" value="InterPro"/>
</dbReference>
<dbReference type="Proteomes" id="UP000267464">
    <property type="component" value="Unassembled WGS sequence"/>
</dbReference>
<evidence type="ECO:0000256" key="5">
    <source>
        <dbReference type="ARBA" id="ARBA00023163"/>
    </source>
</evidence>
<dbReference type="Pfam" id="PF08281">
    <property type="entry name" value="Sigma70_r4_2"/>
    <property type="match status" value="1"/>
</dbReference>
<keyword evidence="3" id="KW-0731">Sigma factor</keyword>
<dbReference type="InterPro" id="IPR013249">
    <property type="entry name" value="RNA_pol_sigma70_r4_t2"/>
</dbReference>
<gene>
    <name evidence="9" type="ORF">DZC73_12835</name>
</gene>
<accession>A0A3N7HPQ6</accession>
<dbReference type="PANTHER" id="PTHR43133:SF8">
    <property type="entry name" value="RNA POLYMERASE SIGMA FACTOR HI_1459-RELATED"/>
    <property type="match status" value="1"/>
</dbReference>
<dbReference type="InterPro" id="IPR036388">
    <property type="entry name" value="WH-like_DNA-bd_sf"/>
</dbReference>
<keyword evidence="2" id="KW-0805">Transcription regulation</keyword>
<evidence type="ECO:0000259" key="7">
    <source>
        <dbReference type="Pfam" id="PF04542"/>
    </source>
</evidence>
<evidence type="ECO:0000256" key="1">
    <source>
        <dbReference type="ARBA" id="ARBA00010641"/>
    </source>
</evidence>
<feature type="region of interest" description="Disordered" evidence="6">
    <location>
        <begin position="1"/>
        <end position="20"/>
    </location>
</feature>
<reference evidence="9 10" key="1">
    <citation type="submission" date="2018-08" db="EMBL/GenBank/DDBJ databases">
        <authorList>
            <person name="Khan S.A."/>
            <person name="Jeon C.O."/>
            <person name="Chun B.H."/>
            <person name="Jeong S.E."/>
        </authorList>
    </citation>
    <scope>NUCLEOTIDE SEQUENCE [LARGE SCALE GENOMIC DNA]</scope>
    <source>
        <strain evidence="9 10">S-16</strain>
    </source>
</reference>
<feature type="domain" description="RNA polymerase sigma factor 70 region 4 type 2" evidence="8">
    <location>
        <begin position="142"/>
        <end position="194"/>
    </location>
</feature>
<dbReference type="PANTHER" id="PTHR43133">
    <property type="entry name" value="RNA POLYMERASE ECF-TYPE SIGMA FACTO"/>
    <property type="match status" value="1"/>
</dbReference>
<dbReference type="InterPro" id="IPR014284">
    <property type="entry name" value="RNA_pol_sigma-70_dom"/>
</dbReference>
<evidence type="ECO:0000313" key="9">
    <source>
        <dbReference type="EMBL" id="RQP24198.1"/>
    </source>
</evidence>
<dbReference type="SUPFAM" id="SSF88946">
    <property type="entry name" value="Sigma2 domain of RNA polymerase sigma factors"/>
    <property type="match status" value="1"/>
</dbReference>
<dbReference type="AlphaFoldDB" id="A0A3N7HPQ6"/>
<feature type="domain" description="RNA polymerase sigma-70 region 2" evidence="7">
    <location>
        <begin position="46"/>
        <end position="113"/>
    </location>
</feature>
<protein>
    <submittedName>
        <fullName evidence="9">RNA polymerase sigma factor</fullName>
    </submittedName>
</protein>
<comment type="caution">
    <text evidence="9">The sequence shown here is derived from an EMBL/GenBank/DDBJ whole genome shotgun (WGS) entry which is preliminary data.</text>
</comment>
<name>A0A3N7HPQ6_9BURK</name>
<evidence type="ECO:0000313" key="10">
    <source>
        <dbReference type="Proteomes" id="UP000267464"/>
    </source>
</evidence>
<dbReference type="GO" id="GO:0003677">
    <property type="term" value="F:DNA binding"/>
    <property type="evidence" value="ECO:0007669"/>
    <property type="project" value="UniProtKB-KW"/>
</dbReference>
<evidence type="ECO:0000259" key="8">
    <source>
        <dbReference type="Pfam" id="PF08281"/>
    </source>
</evidence>
<sequence>MAAHSARRQPTAPMPLISWPKRTPQDDATLVARVRAGDQDAMAAIYGRESAAVYRYALALSGNPNWADDAMQEAFIALATRAESFDAAQGSLGAWLAGVARHWLLAQWRAAHRHEPLDEHDGDDGPGVAATDAVLVRRQDIDALWTAVRALPWPFREALVLVDLQERPYEQAAAIAGVEINTLRSRLHRARARLAALLNEPAPATAGQAAGEVA</sequence>
<dbReference type="GO" id="GO:0016987">
    <property type="term" value="F:sigma factor activity"/>
    <property type="evidence" value="ECO:0007669"/>
    <property type="project" value="UniProtKB-KW"/>
</dbReference>
<dbReference type="InterPro" id="IPR013324">
    <property type="entry name" value="RNA_pol_sigma_r3/r4-like"/>
</dbReference>
<evidence type="ECO:0000256" key="2">
    <source>
        <dbReference type="ARBA" id="ARBA00023015"/>
    </source>
</evidence>
<proteinExistence type="inferred from homology"/>
<comment type="similarity">
    <text evidence="1">Belongs to the sigma-70 factor family. ECF subfamily.</text>
</comment>
<keyword evidence="10" id="KW-1185">Reference proteome</keyword>
<dbReference type="InterPro" id="IPR007627">
    <property type="entry name" value="RNA_pol_sigma70_r2"/>
</dbReference>
<dbReference type="SUPFAM" id="SSF88659">
    <property type="entry name" value="Sigma3 and sigma4 domains of RNA polymerase sigma factors"/>
    <property type="match status" value="1"/>
</dbReference>
<dbReference type="InterPro" id="IPR039425">
    <property type="entry name" value="RNA_pol_sigma-70-like"/>
</dbReference>
<dbReference type="Gene3D" id="1.10.1740.10">
    <property type="match status" value="1"/>
</dbReference>